<keyword evidence="4" id="KW-0503">Monooxygenase</keyword>
<dbReference type="InterPro" id="IPR002401">
    <property type="entry name" value="Cyt_P450_E_grp-I"/>
</dbReference>
<sequence length="207" mass="23760">ITRAELLDEILLAIAAGFETTSTALAWFIFYMSKHPHVQQEIKRELRDNEIISTTYLTLDLLDKLIYVDCVMKEVLRMAPIIDCTIRTLLKDDEFNGIKVHKGDSIMIAVHNVHMDERYWNVNPHEFRPERFMNEDKNYNPYALGTFGGGYRACAGQDLARVELKTIVTRLMQYVTFIDGGEEKNSGGKVQGLTTVPKHIGVYIRFD</sequence>
<dbReference type="PANTHER" id="PTHR24305:SF166">
    <property type="entry name" value="CYTOCHROME P450 12A4, MITOCHONDRIAL-RELATED"/>
    <property type="match status" value="1"/>
</dbReference>
<evidence type="ECO:0000313" key="8">
    <source>
        <dbReference type="Proteomes" id="UP000663829"/>
    </source>
</evidence>
<dbReference type="InterPro" id="IPR001128">
    <property type="entry name" value="Cyt_P450"/>
</dbReference>
<keyword evidence="3 4" id="KW-0349">Heme</keyword>
<dbReference type="PRINTS" id="PR00463">
    <property type="entry name" value="EP450I"/>
</dbReference>
<evidence type="ECO:0000313" key="6">
    <source>
        <dbReference type="EMBL" id="CAF1576092.1"/>
    </source>
</evidence>
<evidence type="ECO:0000256" key="3">
    <source>
        <dbReference type="PIRSR" id="PIRSR602401-1"/>
    </source>
</evidence>
<organism evidence="6 8">
    <name type="scientific">Didymodactylos carnosus</name>
    <dbReference type="NCBI Taxonomy" id="1234261"/>
    <lineage>
        <taxon>Eukaryota</taxon>
        <taxon>Metazoa</taxon>
        <taxon>Spiralia</taxon>
        <taxon>Gnathifera</taxon>
        <taxon>Rotifera</taxon>
        <taxon>Eurotatoria</taxon>
        <taxon>Bdelloidea</taxon>
        <taxon>Philodinida</taxon>
        <taxon>Philodinidae</taxon>
        <taxon>Didymodactylos</taxon>
    </lineage>
</organism>
<dbReference type="PANTHER" id="PTHR24305">
    <property type="entry name" value="CYTOCHROME P450"/>
    <property type="match status" value="1"/>
</dbReference>
<dbReference type="SUPFAM" id="SSF48264">
    <property type="entry name" value="Cytochrome P450"/>
    <property type="match status" value="1"/>
</dbReference>
<keyword evidence="5" id="KW-0472">Membrane</keyword>
<gene>
    <name evidence="6" type="ORF">GPM918_LOCUS40738</name>
    <name evidence="7" type="ORF">SRO942_LOCUS41713</name>
</gene>
<keyword evidence="5" id="KW-0812">Transmembrane</keyword>
<dbReference type="Gene3D" id="1.10.630.10">
    <property type="entry name" value="Cytochrome P450"/>
    <property type="match status" value="1"/>
</dbReference>
<dbReference type="CDD" id="cd00302">
    <property type="entry name" value="cytochrome_P450"/>
    <property type="match status" value="1"/>
</dbReference>
<keyword evidence="3 4" id="KW-0408">Iron</keyword>
<dbReference type="PRINTS" id="PR00385">
    <property type="entry name" value="P450"/>
</dbReference>
<dbReference type="Pfam" id="PF00067">
    <property type="entry name" value="p450"/>
    <property type="match status" value="1"/>
</dbReference>
<protein>
    <recommendedName>
        <fullName evidence="9">Cytochrome P450</fullName>
    </recommendedName>
</protein>
<name>A0A815YTP3_9BILA</name>
<keyword evidence="8" id="KW-1185">Reference proteome</keyword>
<dbReference type="OrthoDB" id="1372046at2759"/>
<dbReference type="InterPro" id="IPR050121">
    <property type="entry name" value="Cytochrome_P450_monoxygenase"/>
</dbReference>
<dbReference type="EMBL" id="CAJOBC010096569">
    <property type="protein sequence ID" value="CAF4441151.1"/>
    <property type="molecule type" value="Genomic_DNA"/>
</dbReference>
<evidence type="ECO:0000256" key="1">
    <source>
        <dbReference type="ARBA" id="ARBA00001971"/>
    </source>
</evidence>
<dbReference type="GO" id="GO:0004497">
    <property type="term" value="F:monooxygenase activity"/>
    <property type="evidence" value="ECO:0007669"/>
    <property type="project" value="UniProtKB-KW"/>
</dbReference>
<dbReference type="Proteomes" id="UP000681722">
    <property type="component" value="Unassembled WGS sequence"/>
</dbReference>
<proteinExistence type="inferred from homology"/>
<feature type="non-terminal residue" evidence="6">
    <location>
        <position position="1"/>
    </location>
</feature>
<dbReference type="GO" id="GO:0020037">
    <property type="term" value="F:heme binding"/>
    <property type="evidence" value="ECO:0007669"/>
    <property type="project" value="InterPro"/>
</dbReference>
<evidence type="ECO:0000256" key="4">
    <source>
        <dbReference type="RuleBase" id="RU000461"/>
    </source>
</evidence>
<dbReference type="AlphaFoldDB" id="A0A815YTP3"/>
<evidence type="ECO:0000256" key="2">
    <source>
        <dbReference type="ARBA" id="ARBA00010617"/>
    </source>
</evidence>
<evidence type="ECO:0008006" key="9">
    <source>
        <dbReference type="Google" id="ProtNLM"/>
    </source>
</evidence>
<reference evidence="6" key="1">
    <citation type="submission" date="2021-02" db="EMBL/GenBank/DDBJ databases">
        <authorList>
            <person name="Nowell W R."/>
        </authorList>
    </citation>
    <scope>NUCLEOTIDE SEQUENCE</scope>
</reference>
<accession>A0A815YTP3</accession>
<comment type="caution">
    <text evidence="6">The sequence shown here is derived from an EMBL/GenBank/DDBJ whole genome shotgun (WGS) entry which is preliminary data.</text>
</comment>
<comment type="similarity">
    <text evidence="2 4">Belongs to the cytochrome P450 family.</text>
</comment>
<dbReference type="GO" id="GO:0016705">
    <property type="term" value="F:oxidoreductase activity, acting on paired donors, with incorporation or reduction of molecular oxygen"/>
    <property type="evidence" value="ECO:0007669"/>
    <property type="project" value="InterPro"/>
</dbReference>
<keyword evidence="5" id="KW-1133">Transmembrane helix</keyword>
<dbReference type="InterPro" id="IPR017972">
    <property type="entry name" value="Cyt_P450_CS"/>
</dbReference>
<evidence type="ECO:0000313" key="7">
    <source>
        <dbReference type="EMBL" id="CAF4441151.1"/>
    </source>
</evidence>
<comment type="cofactor">
    <cofactor evidence="1 3">
        <name>heme</name>
        <dbReference type="ChEBI" id="CHEBI:30413"/>
    </cofactor>
</comment>
<dbReference type="EMBL" id="CAJNOQ010030681">
    <property type="protein sequence ID" value="CAF1576092.1"/>
    <property type="molecule type" value="Genomic_DNA"/>
</dbReference>
<dbReference type="InterPro" id="IPR036396">
    <property type="entry name" value="Cyt_P450_sf"/>
</dbReference>
<dbReference type="GO" id="GO:0005506">
    <property type="term" value="F:iron ion binding"/>
    <property type="evidence" value="ECO:0007669"/>
    <property type="project" value="InterPro"/>
</dbReference>
<evidence type="ECO:0000256" key="5">
    <source>
        <dbReference type="SAM" id="Phobius"/>
    </source>
</evidence>
<feature type="transmembrane region" description="Helical" evidence="5">
    <location>
        <begin position="12"/>
        <end position="33"/>
    </location>
</feature>
<keyword evidence="3 4" id="KW-0479">Metal-binding</keyword>
<feature type="binding site" description="axial binding residue" evidence="3">
    <location>
        <position position="154"/>
    </location>
    <ligand>
        <name>heme</name>
        <dbReference type="ChEBI" id="CHEBI:30413"/>
    </ligand>
    <ligandPart>
        <name>Fe</name>
        <dbReference type="ChEBI" id="CHEBI:18248"/>
    </ligandPart>
</feature>
<keyword evidence="4" id="KW-0560">Oxidoreductase</keyword>
<dbReference type="PROSITE" id="PS00086">
    <property type="entry name" value="CYTOCHROME_P450"/>
    <property type="match status" value="1"/>
</dbReference>
<dbReference type="Proteomes" id="UP000663829">
    <property type="component" value="Unassembled WGS sequence"/>
</dbReference>